<dbReference type="RefSeq" id="XP_016463616.1">
    <property type="nucleotide sequence ID" value="XM_016608130.1"/>
</dbReference>
<dbReference type="InterPro" id="IPR036404">
    <property type="entry name" value="Jacalin-like_lectin_dom_sf"/>
</dbReference>
<dbReference type="OMA" id="IRDRRGF"/>
<dbReference type="GO" id="GO:0030246">
    <property type="term" value="F:carbohydrate binding"/>
    <property type="evidence" value="ECO:0007669"/>
    <property type="project" value="UniProtKB-KW"/>
</dbReference>
<feature type="domain" description="Jacalin-type lectin" evidence="3">
    <location>
        <begin position="3"/>
        <end position="156"/>
    </location>
</feature>
<reference evidence="5" key="2">
    <citation type="submission" date="2025-08" db="UniProtKB">
        <authorList>
            <consortium name="RefSeq"/>
        </authorList>
    </citation>
    <scope>IDENTIFICATION</scope>
    <source>
        <tissue evidence="5">Leaf</tissue>
    </source>
</reference>
<sequence>MDMIKVGPVGGYDIGGTIWDEKGRDQVGGILVSYSKDGVDSLQFLFYENGNLVQSNKHGIHHRENFCAVFFDYPLEFLTSISGSSEKVSQYMSSTILTSIVFGTNKGSYGPFGKFSNDVDNDIDFNFHIGNHRLFGGFHGSQNCHGIESIGVYVKTTTSSMTH</sequence>
<evidence type="ECO:0000313" key="4">
    <source>
        <dbReference type="Proteomes" id="UP000790787"/>
    </source>
</evidence>
<dbReference type="STRING" id="4097.A0A1S3ZH22"/>
<name>A0A1S3ZH22_TOBAC</name>
<dbReference type="InterPro" id="IPR001229">
    <property type="entry name" value="Jacalin-like_lectin_dom"/>
</dbReference>
<dbReference type="Gene3D" id="2.100.10.30">
    <property type="entry name" value="Jacalin-like lectin domain"/>
    <property type="match status" value="1"/>
</dbReference>
<dbReference type="PANTHER" id="PTHR47293:SF60">
    <property type="entry name" value="INACTIVE PROTEIN RESTRICTED TEV MOVEMENT 1-LIKE"/>
    <property type="match status" value="1"/>
</dbReference>
<dbReference type="PROSITE" id="PS51752">
    <property type="entry name" value="JACALIN_LECTIN"/>
    <property type="match status" value="1"/>
</dbReference>
<proteinExistence type="inferred from homology"/>
<dbReference type="AlphaFoldDB" id="A0A1S3ZH22"/>
<dbReference type="OrthoDB" id="581739at2759"/>
<dbReference type="SUPFAM" id="SSF51101">
    <property type="entry name" value="Mannose-binding lectins"/>
    <property type="match status" value="1"/>
</dbReference>
<evidence type="ECO:0000313" key="5">
    <source>
        <dbReference type="RefSeq" id="XP_016463616.1"/>
    </source>
</evidence>
<organism evidence="4 5">
    <name type="scientific">Nicotiana tabacum</name>
    <name type="common">Common tobacco</name>
    <dbReference type="NCBI Taxonomy" id="4097"/>
    <lineage>
        <taxon>Eukaryota</taxon>
        <taxon>Viridiplantae</taxon>
        <taxon>Streptophyta</taxon>
        <taxon>Embryophyta</taxon>
        <taxon>Tracheophyta</taxon>
        <taxon>Spermatophyta</taxon>
        <taxon>Magnoliopsida</taxon>
        <taxon>eudicotyledons</taxon>
        <taxon>Gunneridae</taxon>
        <taxon>Pentapetalae</taxon>
        <taxon>asterids</taxon>
        <taxon>lamiids</taxon>
        <taxon>Solanales</taxon>
        <taxon>Solanaceae</taxon>
        <taxon>Nicotianoideae</taxon>
        <taxon>Nicotianeae</taxon>
        <taxon>Nicotiana</taxon>
    </lineage>
</organism>
<dbReference type="PaxDb" id="4097-A0A1S3ZH22"/>
<keyword evidence="4" id="KW-1185">Reference proteome</keyword>
<dbReference type="Pfam" id="PF01419">
    <property type="entry name" value="Jacalin"/>
    <property type="match status" value="1"/>
</dbReference>
<protein>
    <submittedName>
        <fullName evidence="5">Inactive protein RESTRICTED TEV MOVEMENT 1-like</fullName>
    </submittedName>
</protein>
<evidence type="ECO:0000256" key="2">
    <source>
        <dbReference type="ARBA" id="ARBA00022734"/>
    </source>
</evidence>
<comment type="similarity">
    <text evidence="1">Belongs to the jacalin lectin family.</text>
</comment>
<gene>
    <name evidence="5" type="primary">LOC107786618</name>
</gene>
<dbReference type="PANTHER" id="PTHR47293">
    <property type="entry name" value="JACALIN-RELATED LECTIN 3"/>
    <property type="match status" value="1"/>
</dbReference>
<reference evidence="4" key="1">
    <citation type="journal article" date="2014" name="Nat. Commun.">
        <title>The tobacco genome sequence and its comparison with those of tomato and potato.</title>
        <authorList>
            <person name="Sierro N."/>
            <person name="Battey J.N."/>
            <person name="Ouadi S."/>
            <person name="Bakaher N."/>
            <person name="Bovet L."/>
            <person name="Willig A."/>
            <person name="Goepfert S."/>
            <person name="Peitsch M.C."/>
            <person name="Ivanov N.V."/>
        </authorList>
    </citation>
    <scope>NUCLEOTIDE SEQUENCE [LARGE SCALE GENOMIC DNA]</scope>
</reference>
<evidence type="ECO:0000256" key="1">
    <source>
        <dbReference type="ARBA" id="ARBA00006568"/>
    </source>
</evidence>
<dbReference type="KEGG" id="nta:107786618"/>
<dbReference type="SMR" id="A0A1S3ZH22"/>
<accession>A0A1S3ZH22</accession>
<keyword evidence="2" id="KW-0430">Lectin</keyword>
<dbReference type="Proteomes" id="UP000790787">
    <property type="component" value="Chromosome 7"/>
</dbReference>
<dbReference type="GeneID" id="107786618"/>
<dbReference type="SMART" id="SM00915">
    <property type="entry name" value="Jacalin"/>
    <property type="match status" value="1"/>
</dbReference>
<evidence type="ECO:0000259" key="3">
    <source>
        <dbReference type="PROSITE" id="PS51752"/>
    </source>
</evidence>